<comment type="caution">
    <text evidence="1">The sequence shown here is derived from an EMBL/GenBank/DDBJ whole genome shotgun (WGS) entry which is preliminary data.</text>
</comment>
<keyword evidence="2" id="KW-1185">Reference proteome</keyword>
<name>A0A7J7LF88_9MAGN</name>
<feature type="non-terminal residue" evidence="1">
    <location>
        <position position="1"/>
    </location>
</feature>
<protein>
    <submittedName>
        <fullName evidence="1">Uncharacterized protein</fullName>
    </submittedName>
</protein>
<dbReference type="Proteomes" id="UP000541444">
    <property type="component" value="Unassembled WGS sequence"/>
</dbReference>
<feature type="non-terminal residue" evidence="1">
    <location>
        <position position="58"/>
    </location>
</feature>
<gene>
    <name evidence="1" type="ORF">GIB67_024377</name>
</gene>
<accession>A0A7J7LF88</accession>
<proteinExistence type="predicted"/>
<reference evidence="1 2" key="1">
    <citation type="journal article" date="2020" name="IScience">
        <title>Genome Sequencing of the Endangered Kingdonia uniflora (Circaeasteraceae, Ranunculales) Reveals Potential Mechanisms of Evolutionary Specialization.</title>
        <authorList>
            <person name="Sun Y."/>
            <person name="Deng T."/>
            <person name="Zhang A."/>
            <person name="Moore M.J."/>
            <person name="Landis J.B."/>
            <person name="Lin N."/>
            <person name="Zhang H."/>
            <person name="Zhang X."/>
            <person name="Huang J."/>
            <person name="Zhang X."/>
            <person name="Sun H."/>
            <person name="Wang H."/>
        </authorList>
    </citation>
    <scope>NUCLEOTIDE SEQUENCE [LARGE SCALE GENOMIC DNA]</scope>
    <source>
        <strain evidence="1">TB1705</strain>
        <tissue evidence="1">Leaf</tissue>
    </source>
</reference>
<organism evidence="1 2">
    <name type="scientific">Kingdonia uniflora</name>
    <dbReference type="NCBI Taxonomy" id="39325"/>
    <lineage>
        <taxon>Eukaryota</taxon>
        <taxon>Viridiplantae</taxon>
        <taxon>Streptophyta</taxon>
        <taxon>Embryophyta</taxon>
        <taxon>Tracheophyta</taxon>
        <taxon>Spermatophyta</taxon>
        <taxon>Magnoliopsida</taxon>
        <taxon>Ranunculales</taxon>
        <taxon>Circaeasteraceae</taxon>
        <taxon>Kingdonia</taxon>
    </lineage>
</organism>
<dbReference type="AlphaFoldDB" id="A0A7J7LF88"/>
<evidence type="ECO:0000313" key="1">
    <source>
        <dbReference type="EMBL" id="KAF6141293.1"/>
    </source>
</evidence>
<sequence>IPSLWNLAQEPKVVRTTNIFVQTTDIFVRTTLVFPTGNWPRAIFLRSNDSQVRSNDFS</sequence>
<evidence type="ECO:0000313" key="2">
    <source>
        <dbReference type="Proteomes" id="UP000541444"/>
    </source>
</evidence>
<dbReference type="EMBL" id="JACGCM010002329">
    <property type="protein sequence ID" value="KAF6141293.1"/>
    <property type="molecule type" value="Genomic_DNA"/>
</dbReference>